<evidence type="ECO:0000256" key="1">
    <source>
        <dbReference type="SAM" id="MobiDB-lite"/>
    </source>
</evidence>
<sequence length="278" mass="32734">MNSFYLLSYNQVPIGIYNKLPYLFDYILELIRFPSTTLNIYKIEINIFEVNIGYPSATFIFKYNPTMSKIFLEETNGKRVEMSSNTFSKFKKIQNYFKTHLPVNNIIKPLLNKANTKITSSLTTTPTSALASSTPSTDTFKQPKEKKLKSKKEIYKLNRLKYKMNLLEKWKNKFNCDLKLYNEFKNKNENENKFVIPEMFLKVWNFFNEQENPDNSFTLYFNTFNENSKIELEEINKLLNSNEIESDSSDNESIKSVESDETDEYDESDNLGNNNTKF</sequence>
<dbReference type="EMBL" id="GU244497">
    <property type="protein sequence ID" value="ADO67311.1"/>
    <property type="molecule type" value="Genomic_DNA"/>
</dbReference>
<dbReference type="RefSeq" id="YP_003969910.1">
    <property type="nucleotide sequence ID" value="NC_014637.1"/>
</dbReference>
<protein>
    <submittedName>
        <fullName evidence="2">Uncharacterized protein</fullName>
    </submittedName>
</protein>
<organism evidence="2 3">
    <name type="scientific">Cafeteria roenbergensis virus (strain BV-PW1)</name>
    <name type="common">CroV</name>
    <dbReference type="NCBI Taxonomy" id="693272"/>
    <lineage>
        <taxon>Viruses</taxon>
        <taxon>Varidnaviria</taxon>
        <taxon>Bamfordvirae</taxon>
        <taxon>Nucleocytoviricota</taxon>
        <taxon>Megaviricetes</taxon>
        <taxon>Imitervirales</taxon>
        <taxon>Mimiviridae</taxon>
        <taxon>Aliimimivirinae</taxon>
        <taxon>Rheavirus</taxon>
        <taxon>Rheavirus sinusmexicani</taxon>
    </lineage>
</organism>
<evidence type="ECO:0000313" key="3">
    <source>
        <dbReference type="Proteomes" id="UP000029781"/>
    </source>
</evidence>
<dbReference type="GeneID" id="9887680"/>
<feature type="compositionally biased region" description="Acidic residues" evidence="1">
    <location>
        <begin position="259"/>
        <end position="269"/>
    </location>
</feature>
<name>E3T548_CROVB</name>
<reference evidence="2 3" key="1">
    <citation type="journal article" date="2010" name="Proc. Natl. Acad. Sci. U.S.A.">
        <title>Giant virus with a remarkable complement of genes infects marine zooplankton.</title>
        <authorList>
            <person name="Fischer M.G."/>
            <person name="Allen M.J."/>
            <person name="Wilson W.H."/>
            <person name="Suttle C.A."/>
        </authorList>
    </citation>
    <scope>NUCLEOTIDE SEQUENCE [LARGE SCALE GENOMIC DNA]</scope>
    <source>
        <strain evidence="2 3">BV-PW1</strain>
    </source>
</reference>
<accession>E3T548</accession>
<evidence type="ECO:0000313" key="2">
    <source>
        <dbReference type="EMBL" id="ADO67311.1"/>
    </source>
</evidence>
<gene>
    <name evidence="2" type="ORF">crov278</name>
</gene>
<proteinExistence type="predicted"/>
<organismHost>
    <name type="scientific">Cafeteria roenbergensis</name>
    <name type="common">Marine flagellate</name>
    <dbReference type="NCBI Taxonomy" id="33653"/>
</organismHost>
<dbReference type="KEGG" id="vg:9887680"/>
<dbReference type="Proteomes" id="UP000029781">
    <property type="component" value="Segment"/>
</dbReference>
<keyword evidence="3" id="KW-1185">Reference proteome</keyword>
<feature type="region of interest" description="Disordered" evidence="1">
    <location>
        <begin position="241"/>
        <end position="278"/>
    </location>
</feature>